<comment type="caution">
    <text evidence="3">The sequence shown here is derived from an EMBL/GenBank/DDBJ whole genome shotgun (WGS) entry which is preliminary data.</text>
</comment>
<sequence length="312" mass="32464">MTVSPPQTSARTTAGSLRRWLAPWLAPAALAASLTGCATGELRTNLSEAKTGIRVHFAAEKAYLHRGDLFHECCSCPLDFKHGFKNGYRDVALYGDDCCAPPTPPSCYWGCSTDDPCERAERLNCYYDGWAHGAIAAGQDGVAGLNTVPIRNICGGYQTAGIHGPVPYNDPGGFDPYGPPLPPGPGFPGPMDPMAPTQIERGLLEAPVPAPAPIPVAPSTPLNGPQIDREDSVGGQSSSNLLRELLEAETVSDEVGASLESDADRDGTSNDGVPPAGSSKAGVSTMQLGDGFQAVPSSDDGPKVTTLWSSDG</sequence>
<evidence type="ECO:0000256" key="2">
    <source>
        <dbReference type="SAM" id="SignalP"/>
    </source>
</evidence>
<name>A0ABX1VDW9_9PLAN</name>
<feature type="region of interest" description="Disordered" evidence="1">
    <location>
        <begin position="208"/>
        <end position="312"/>
    </location>
</feature>
<gene>
    <name evidence="3" type="ORF">LzC2_23590</name>
</gene>
<dbReference type="EMBL" id="WTPX01000070">
    <property type="protein sequence ID" value="NNJ26277.1"/>
    <property type="molecule type" value="Genomic_DNA"/>
</dbReference>
<feature type="compositionally biased region" description="Low complexity" evidence="1">
    <location>
        <begin position="167"/>
        <end position="176"/>
    </location>
</feature>
<feature type="chain" id="PRO_5046403841" evidence="2">
    <location>
        <begin position="32"/>
        <end position="312"/>
    </location>
</feature>
<evidence type="ECO:0000256" key="1">
    <source>
        <dbReference type="SAM" id="MobiDB-lite"/>
    </source>
</evidence>
<evidence type="ECO:0000313" key="3">
    <source>
        <dbReference type="EMBL" id="NNJ26277.1"/>
    </source>
</evidence>
<dbReference type="RefSeq" id="WP_171187148.1">
    <property type="nucleotide sequence ID" value="NZ_WTPX01000070.1"/>
</dbReference>
<dbReference type="Proteomes" id="UP000609651">
    <property type="component" value="Unassembled WGS sequence"/>
</dbReference>
<organism evidence="3 4">
    <name type="scientific">Alienimonas chondri</name>
    <dbReference type="NCBI Taxonomy" id="2681879"/>
    <lineage>
        <taxon>Bacteria</taxon>
        <taxon>Pseudomonadati</taxon>
        <taxon>Planctomycetota</taxon>
        <taxon>Planctomycetia</taxon>
        <taxon>Planctomycetales</taxon>
        <taxon>Planctomycetaceae</taxon>
        <taxon>Alienimonas</taxon>
    </lineage>
</organism>
<accession>A0ABX1VDW9</accession>
<feature type="signal peptide" evidence="2">
    <location>
        <begin position="1"/>
        <end position="31"/>
    </location>
</feature>
<feature type="compositionally biased region" description="Pro residues" evidence="1">
    <location>
        <begin position="177"/>
        <end position="193"/>
    </location>
</feature>
<feature type="region of interest" description="Disordered" evidence="1">
    <location>
        <begin position="167"/>
        <end position="196"/>
    </location>
</feature>
<reference evidence="3 4" key="1">
    <citation type="journal article" date="2020" name="Syst. Appl. Microbiol.">
        <title>Alienimonas chondri sp. nov., a novel planctomycete isolated from the biofilm of the red alga Chondrus crispus.</title>
        <authorList>
            <person name="Vitorino I."/>
            <person name="Albuquerque L."/>
            <person name="Wiegand S."/>
            <person name="Kallscheuer N."/>
            <person name="da Costa M.S."/>
            <person name="Lobo-da-Cunha A."/>
            <person name="Jogler C."/>
            <person name="Lage O.M."/>
        </authorList>
    </citation>
    <scope>NUCLEOTIDE SEQUENCE [LARGE SCALE GENOMIC DNA]</scope>
    <source>
        <strain evidence="3 4">LzC2</strain>
    </source>
</reference>
<keyword evidence="4" id="KW-1185">Reference proteome</keyword>
<evidence type="ECO:0000313" key="4">
    <source>
        <dbReference type="Proteomes" id="UP000609651"/>
    </source>
</evidence>
<protein>
    <submittedName>
        <fullName evidence="3">Uncharacterized protein</fullName>
    </submittedName>
</protein>
<keyword evidence="2" id="KW-0732">Signal</keyword>
<proteinExistence type="predicted"/>
<feature type="compositionally biased region" description="Pro residues" evidence="1">
    <location>
        <begin position="208"/>
        <end position="218"/>
    </location>
</feature>